<dbReference type="Pfam" id="PF13424">
    <property type="entry name" value="TPR_12"/>
    <property type="match status" value="1"/>
</dbReference>
<dbReference type="Gene3D" id="1.10.10.10">
    <property type="entry name" value="Winged helix-like DNA-binding domain superfamily/Winged helix DNA-binding domain"/>
    <property type="match status" value="1"/>
</dbReference>
<dbReference type="PROSITE" id="PS50043">
    <property type="entry name" value="HTH_LUXR_2"/>
    <property type="match status" value="1"/>
</dbReference>
<dbReference type="Pfam" id="PF00196">
    <property type="entry name" value="GerE"/>
    <property type="match status" value="1"/>
</dbReference>
<name>A0A417XRW5_9ACTN</name>
<sequence>ATSRQALGVAGEFIFNLSPFSVPKLEDLDQPDLDVPGHDAVSLFAERARAVVPEFELTPDNRAEVSALCARLEGIPLAIELASARLRALSLVQIVERLDDRFRLLTGTRGTEPRQQTLRSVVDWSFDLCTPEERLLWLRASVFAGGFDLDAAEAICSGEDLPREAVLDVVASLVDKSILNREDRGASARYLMLDTLREYGRTRHAASGDERSTRERHRAYFAGIADDPVFGPSARAVLDRLRVEHGNLRAALEFCATEPEEVVHGLDLASSLWKFWTAIGAFAEGRTWLARLLESATEETGLSHARALCMAGWLASLQNDLPTAAGLLQRSATEAADLGDRWLDGCIGLFAGGIATSEGRNAEARAAYVQALEAFRDADEPTGVVMTLRRLAIAESLDGHHDRAAAYYEECLQVCNDHGEEWDKAYTLWGLGIEAWRRADQGQARELLRESISINSTFGDDRGVALGIEGLAWVAADREEAELAAGLLGAADSIWRTFEAPMSGYLHLAQAHDECEDAVRRALGKRAYEAAFERGARLTPELATEYVLDPAAFGARSRRRRPRPVQASTPLTRREQEIARLVATGLTNREIASQLVISDRTAEGHVEHILTKLGFRSRTQIATWLMEQEQEHAPDRREPPHE</sequence>
<evidence type="ECO:0000313" key="3">
    <source>
        <dbReference type="Proteomes" id="UP000283644"/>
    </source>
</evidence>
<feature type="non-terminal residue" evidence="2">
    <location>
        <position position="1"/>
    </location>
</feature>
<dbReference type="PANTHER" id="PTHR47691:SF3">
    <property type="entry name" value="HTH-TYPE TRANSCRIPTIONAL REGULATOR RV0890C-RELATED"/>
    <property type="match status" value="1"/>
</dbReference>
<dbReference type="SMART" id="SM00421">
    <property type="entry name" value="HTH_LUXR"/>
    <property type="match status" value="1"/>
</dbReference>
<feature type="domain" description="HTH luxR-type" evidence="1">
    <location>
        <begin position="564"/>
        <end position="629"/>
    </location>
</feature>
<evidence type="ECO:0000313" key="2">
    <source>
        <dbReference type="EMBL" id="RHW22813.1"/>
    </source>
</evidence>
<dbReference type="Gene3D" id="1.25.40.10">
    <property type="entry name" value="Tetratricopeptide repeat domain"/>
    <property type="match status" value="1"/>
</dbReference>
<dbReference type="OrthoDB" id="3755432at2"/>
<organism evidence="2 3">
    <name type="scientific">Nocardioides immobilis</name>
    <dbReference type="NCBI Taxonomy" id="2049295"/>
    <lineage>
        <taxon>Bacteria</taxon>
        <taxon>Bacillati</taxon>
        <taxon>Actinomycetota</taxon>
        <taxon>Actinomycetes</taxon>
        <taxon>Propionibacteriales</taxon>
        <taxon>Nocardioidaceae</taxon>
        <taxon>Nocardioides</taxon>
    </lineage>
</organism>
<dbReference type="SUPFAM" id="SSF46894">
    <property type="entry name" value="C-terminal effector domain of the bipartite response regulators"/>
    <property type="match status" value="1"/>
</dbReference>
<dbReference type="EMBL" id="QXGH01000054">
    <property type="protein sequence ID" value="RHW22813.1"/>
    <property type="molecule type" value="Genomic_DNA"/>
</dbReference>
<dbReference type="InterPro" id="IPR011990">
    <property type="entry name" value="TPR-like_helical_dom_sf"/>
</dbReference>
<dbReference type="InterPro" id="IPR058852">
    <property type="entry name" value="HTH_77"/>
</dbReference>
<dbReference type="Proteomes" id="UP000283644">
    <property type="component" value="Unassembled WGS sequence"/>
</dbReference>
<dbReference type="PANTHER" id="PTHR47691">
    <property type="entry name" value="REGULATOR-RELATED"/>
    <property type="match status" value="1"/>
</dbReference>
<accession>A0A417XRW5</accession>
<dbReference type="GO" id="GO:0003677">
    <property type="term" value="F:DNA binding"/>
    <property type="evidence" value="ECO:0007669"/>
    <property type="project" value="InterPro"/>
</dbReference>
<dbReference type="RefSeq" id="WP_118929125.1">
    <property type="nucleotide sequence ID" value="NZ_QXGH01000054.1"/>
</dbReference>
<reference evidence="2 3" key="1">
    <citation type="submission" date="2018-09" db="EMBL/GenBank/DDBJ databases">
        <title>Genome sequencing of Nocardioides immobilis CCTCC AB 2017083 for comparison to Nocardioides silvaticus.</title>
        <authorList>
            <person name="Li C."/>
            <person name="Wang G."/>
        </authorList>
    </citation>
    <scope>NUCLEOTIDE SEQUENCE [LARGE SCALE GENOMIC DNA]</scope>
    <source>
        <strain evidence="2 3">CCTCC AB 2017083</strain>
    </source>
</reference>
<proteinExistence type="predicted"/>
<dbReference type="SUPFAM" id="SSF48452">
    <property type="entry name" value="TPR-like"/>
    <property type="match status" value="1"/>
</dbReference>
<dbReference type="InterPro" id="IPR016032">
    <property type="entry name" value="Sig_transdc_resp-reg_C-effctor"/>
</dbReference>
<dbReference type="GO" id="GO:0006355">
    <property type="term" value="P:regulation of DNA-templated transcription"/>
    <property type="evidence" value="ECO:0007669"/>
    <property type="project" value="InterPro"/>
</dbReference>
<keyword evidence="3" id="KW-1185">Reference proteome</keyword>
<dbReference type="PRINTS" id="PR00038">
    <property type="entry name" value="HTHLUXR"/>
</dbReference>
<dbReference type="AlphaFoldDB" id="A0A417XRW5"/>
<comment type="caution">
    <text evidence="2">The sequence shown here is derived from an EMBL/GenBank/DDBJ whole genome shotgun (WGS) entry which is preliminary data.</text>
</comment>
<dbReference type="Pfam" id="PF25872">
    <property type="entry name" value="HTH_77"/>
    <property type="match status" value="1"/>
</dbReference>
<gene>
    <name evidence="2" type="ORF">D0Z08_30900</name>
</gene>
<dbReference type="InterPro" id="IPR036388">
    <property type="entry name" value="WH-like_DNA-bd_sf"/>
</dbReference>
<dbReference type="CDD" id="cd06170">
    <property type="entry name" value="LuxR_C_like"/>
    <property type="match status" value="1"/>
</dbReference>
<protein>
    <submittedName>
        <fullName evidence="2">LuxR family transcriptional regulator</fullName>
    </submittedName>
</protein>
<evidence type="ECO:0000259" key="1">
    <source>
        <dbReference type="PROSITE" id="PS50043"/>
    </source>
</evidence>
<dbReference type="InterPro" id="IPR000792">
    <property type="entry name" value="Tscrpt_reg_LuxR_C"/>
</dbReference>